<evidence type="ECO:0000313" key="6">
    <source>
        <dbReference type="EMBL" id="CAG9129624.1"/>
    </source>
</evidence>
<keyword evidence="1 3" id="KW-0560">Oxidoreductase</keyword>
<dbReference type="GO" id="GO:0005829">
    <property type="term" value="C:cytosol"/>
    <property type="evidence" value="ECO:0007669"/>
    <property type="project" value="TreeGrafter"/>
</dbReference>
<feature type="domain" description="D-isomer specific 2-hydroxyacid dehydrogenase catalytic" evidence="4">
    <location>
        <begin position="1"/>
        <end position="245"/>
    </location>
</feature>
<keyword evidence="7" id="KW-1185">Reference proteome</keyword>
<dbReference type="Gene3D" id="3.40.50.720">
    <property type="entry name" value="NAD(P)-binding Rossmann-like Domain"/>
    <property type="match status" value="2"/>
</dbReference>
<dbReference type="FunFam" id="3.40.50.720:FF:000026">
    <property type="entry name" value="Glyoxylate/hydroxypyruvate reductase B"/>
    <property type="match status" value="1"/>
</dbReference>
<reference evidence="6" key="1">
    <citation type="submission" date="2020-11" db="EMBL/GenBank/DDBJ databases">
        <authorList>
            <person name="Whiteford S."/>
        </authorList>
    </citation>
    <scope>NUCLEOTIDE SEQUENCE</scope>
</reference>
<dbReference type="PROSITE" id="PS00671">
    <property type="entry name" value="D_2_HYDROXYACID_DH_3"/>
    <property type="match status" value="1"/>
</dbReference>
<proteinExistence type="inferred from homology"/>
<sequence>MSTGINHIDEAAVKEHGVKLGNTANVQNNSVADVAIGVMIAAAKRFKEGVADIESGEWKFGTNQTLGQDIAGSTVGIVGLGSIGQAIVRRLKGFDVARFLYTGRSDKPEAISLGAERVSLGKLLKESDYVMLGCPFTPETKHLINKEALNKMKRSAVLVNYARGDIVDQEALYEALKEKRIFAAGLDVVTPEPLPKDHPLISLPNCFIVPHLGSSTLTTRNKMAIIAANNVLLALDGKPMQCPIN</sequence>
<dbReference type="GO" id="GO:0008465">
    <property type="term" value="F:hydroxypyruvate reductase (NADH) activity"/>
    <property type="evidence" value="ECO:0007669"/>
    <property type="project" value="TreeGrafter"/>
</dbReference>
<comment type="caution">
    <text evidence="6">The sequence shown here is derived from an EMBL/GenBank/DDBJ whole genome shotgun (WGS) entry which is preliminary data.</text>
</comment>
<organism evidence="6 7">
    <name type="scientific">Plutella xylostella</name>
    <name type="common">Diamondback moth</name>
    <name type="synonym">Plutella maculipennis</name>
    <dbReference type="NCBI Taxonomy" id="51655"/>
    <lineage>
        <taxon>Eukaryota</taxon>
        <taxon>Metazoa</taxon>
        <taxon>Ecdysozoa</taxon>
        <taxon>Arthropoda</taxon>
        <taxon>Hexapoda</taxon>
        <taxon>Insecta</taxon>
        <taxon>Pterygota</taxon>
        <taxon>Neoptera</taxon>
        <taxon>Endopterygota</taxon>
        <taxon>Lepidoptera</taxon>
        <taxon>Glossata</taxon>
        <taxon>Ditrysia</taxon>
        <taxon>Yponomeutoidea</taxon>
        <taxon>Plutellidae</taxon>
        <taxon>Plutella</taxon>
    </lineage>
</organism>
<dbReference type="SUPFAM" id="SSF51735">
    <property type="entry name" value="NAD(P)-binding Rossmann-fold domains"/>
    <property type="match status" value="1"/>
</dbReference>
<protein>
    <recommendedName>
        <fullName evidence="2">Glyoxylate reductase/hydroxypyruvate reductase</fullName>
    </recommendedName>
</protein>
<dbReference type="InterPro" id="IPR050223">
    <property type="entry name" value="D-isomer_2-hydroxyacid_DH"/>
</dbReference>
<dbReference type="PANTHER" id="PTHR10996">
    <property type="entry name" value="2-HYDROXYACID DEHYDROGENASE-RELATED"/>
    <property type="match status" value="1"/>
</dbReference>
<evidence type="ECO:0000256" key="1">
    <source>
        <dbReference type="ARBA" id="ARBA00023002"/>
    </source>
</evidence>
<dbReference type="EMBL" id="CAJHNJ030000038">
    <property type="protein sequence ID" value="CAG9129624.1"/>
    <property type="molecule type" value="Genomic_DNA"/>
</dbReference>
<dbReference type="Pfam" id="PF00389">
    <property type="entry name" value="2-Hacid_dh"/>
    <property type="match status" value="1"/>
</dbReference>
<dbReference type="Proteomes" id="UP000653454">
    <property type="component" value="Unassembled WGS sequence"/>
</dbReference>
<dbReference type="GO" id="GO:0030267">
    <property type="term" value="F:glyoxylate reductase (NADPH) activity"/>
    <property type="evidence" value="ECO:0007669"/>
    <property type="project" value="TreeGrafter"/>
</dbReference>
<dbReference type="InterPro" id="IPR036291">
    <property type="entry name" value="NAD(P)-bd_dom_sf"/>
</dbReference>
<dbReference type="InterPro" id="IPR006140">
    <property type="entry name" value="D-isomer_DH_NAD-bd"/>
</dbReference>
<accession>A0A8S4FRA0</accession>
<evidence type="ECO:0000259" key="4">
    <source>
        <dbReference type="Pfam" id="PF00389"/>
    </source>
</evidence>
<evidence type="ECO:0000256" key="2">
    <source>
        <dbReference type="ARBA" id="ARBA00073306"/>
    </source>
</evidence>
<dbReference type="PANTHER" id="PTHR10996:SF119">
    <property type="entry name" value="FI03731P-RELATED"/>
    <property type="match status" value="1"/>
</dbReference>
<dbReference type="Pfam" id="PF02826">
    <property type="entry name" value="2-Hacid_dh_C"/>
    <property type="match status" value="1"/>
</dbReference>
<evidence type="ECO:0000256" key="3">
    <source>
        <dbReference type="RuleBase" id="RU003719"/>
    </source>
</evidence>
<evidence type="ECO:0000313" key="7">
    <source>
        <dbReference type="Proteomes" id="UP000653454"/>
    </source>
</evidence>
<dbReference type="GO" id="GO:0051287">
    <property type="term" value="F:NAD binding"/>
    <property type="evidence" value="ECO:0007669"/>
    <property type="project" value="InterPro"/>
</dbReference>
<dbReference type="CDD" id="cd05301">
    <property type="entry name" value="GDH"/>
    <property type="match status" value="1"/>
</dbReference>
<dbReference type="InterPro" id="IPR006139">
    <property type="entry name" value="D-isomer_2_OHA_DH_cat_dom"/>
</dbReference>
<dbReference type="InterPro" id="IPR029753">
    <property type="entry name" value="D-isomer_DH_CS"/>
</dbReference>
<dbReference type="AlphaFoldDB" id="A0A8S4FRA0"/>
<comment type="similarity">
    <text evidence="3">Belongs to the D-isomer specific 2-hydroxyacid dehydrogenase family.</text>
</comment>
<feature type="domain" description="D-isomer specific 2-hydroxyacid dehydrogenase NAD-binding" evidence="5">
    <location>
        <begin position="36"/>
        <end position="213"/>
    </location>
</feature>
<evidence type="ECO:0000259" key="5">
    <source>
        <dbReference type="Pfam" id="PF02826"/>
    </source>
</evidence>
<name>A0A8S4FRA0_PLUXY</name>
<gene>
    <name evidence="6" type="ORF">PLXY2_LOCUS9618</name>
</gene>